<dbReference type="InterPro" id="IPR003653">
    <property type="entry name" value="Peptidase_C48_C"/>
</dbReference>
<dbReference type="PROSITE" id="PS50600">
    <property type="entry name" value="ULP_PROTEASE"/>
    <property type="match status" value="1"/>
</dbReference>
<evidence type="ECO:0000256" key="4">
    <source>
        <dbReference type="SAM" id="Coils"/>
    </source>
</evidence>
<gene>
    <name evidence="6" type="ORF">CK203_024629</name>
</gene>
<dbReference type="Pfam" id="PF02902">
    <property type="entry name" value="Peptidase_C48"/>
    <property type="match status" value="2"/>
</dbReference>
<keyword evidence="3" id="KW-0378">Hydrolase</keyword>
<evidence type="ECO:0000256" key="2">
    <source>
        <dbReference type="ARBA" id="ARBA00022670"/>
    </source>
</evidence>
<evidence type="ECO:0000313" key="6">
    <source>
        <dbReference type="EMBL" id="RVX00305.1"/>
    </source>
</evidence>
<comment type="caution">
    <text evidence="6">The sequence shown here is derived from an EMBL/GenBank/DDBJ whole genome shotgun (WGS) entry which is preliminary data.</text>
</comment>
<proteinExistence type="inferred from homology"/>
<protein>
    <recommendedName>
        <fullName evidence="5">Ubiquitin-like protease family profile domain-containing protein</fullName>
    </recommendedName>
</protein>
<accession>A0A438IV32</accession>
<comment type="similarity">
    <text evidence="1">Belongs to the peptidase C48 family.</text>
</comment>
<dbReference type="GO" id="GO:0006508">
    <property type="term" value="P:proteolysis"/>
    <property type="evidence" value="ECO:0007669"/>
    <property type="project" value="UniProtKB-KW"/>
</dbReference>
<evidence type="ECO:0000256" key="3">
    <source>
        <dbReference type="ARBA" id="ARBA00022801"/>
    </source>
</evidence>
<evidence type="ECO:0000259" key="5">
    <source>
        <dbReference type="PROSITE" id="PS50600"/>
    </source>
</evidence>
<sequence>MLHQSNASQDAKKDDLRHEKSSFDTAAYVAAATVAMAEETTNDAVAPSIEKLWMEFVKFKQSSELNFNHLKKEIEGLNLKMDELKQLLLEVKSSNEEHDDEVERNDIPMDVNIDMEASRNLQLAEKHMTKELKDDYSIDDPVIDIAKLFGTPTMSGEFSVYVIPHHLSPAIFKRRREIKKSRILQHPFTDPTKRKKLRKEIEKPLTSFDPLRPISEEALESFQKWMIMTKDKKWFQSLSNHGSWLADTHIDVAFFFFRKQQIENPHLFSQKFTTVDTMFWQNAQVRWIKHGKKWNQFKLPENDILINYANGLQPLYSIKWPDVDIVYVPINVRASHWEWEIERLQDIPQQENDGDCGMFVMKYVNT</sequence>
<dbReference type="EMBL" id="QGNW01000082">
    <property type="protein sequence ID" value="RVX00305.1"/>
    <property type="molecule type" value="Genomic_DNA"/>
</dbReference>
<keyword evidence="2" id="KW-0645">Protease</keyword>
<dbReference type="Proteomes" id="UP000288805">
    <property type="component" value="Unassembled WGS sequence"/>
</dbReference>
<feature type="coiled-coil region" evidence="4">
    <location>
        <begin position="60"/>
        <end position="104"/>
    </location>
</feature>
<evidence type="ECO:0000256" key="1">
    <source>
        <dbReference type="ARBA" id="ARBA00005234"/>
    </source>
</evidence>
<dbReference type="Gene3D" id="3.40.395.10">
    <property type="entry name" value="Adenoviral Proteinase, Chain A"/>
    <property type="match status" value="2"/>
</dbReference>
<reference evidence="6 7" key="1">
    <citation type="journal article" date="2018" name="PLoS Genet.">
        <title>Population sequencing reveals clonal diversity and ancestral inbreeding in the grapevine cultivar Chardonnay.</title>
        <authorList>
            <person name="Roach M.J."/>
            <person name="Johnson D.L."/>
            <person name="Bohlmann J."/>
            <person name="van Vuuren H.J."/>
            <person name="Jones S.J."/>
            <person name="Pretorius I.S."/>
            <person name="Schmidt S.A."/>
            <person name="Borneman A.R."/>
        </authorList>
    </citation>
    <scope>NUCLEOTIDE SEQUENCE [LARGE SCALE GENOMIC DNA]</scope>
    <source>
        <strain evidence="7">cv. Chardonnay</strain>
        <tissue evidence="6">Leaf</tissue>
    </source>
</reference>
<organism evidence="6 7">
    <name type="scientific">Vitis vinifera</name>
    <name type="common">Grape</name>
    <dbReference type="NCBI Taxonomy" id="29760"/>
    <lineage>
        <taxon>Eukaryota</taxon>
        <taxon>Viridiplantae</taxon>
        <taxon>Streptophyta</taxon>
        <taxon>Embryophyta</taxon>
        <taxon>Tracheophyta</taxon>
        <taxon>Spermatophyta</taxon>
        <taxon>Magnoliopsida</taxon>
        <taxon>eudicotyledons</taxon>
        <taxon>Gunneridae</taxon>
        <taxon>Pentapetalae</taxon>
        <taxon>rosids</taxon>
        <taxon>Vitales</taxon>
        <taxon>Vitaceae</taxon>
        <taxon>Viteae</taxon>
        <taxon>Vitis</taxon>
    </lineage>
</organism>
<evidence type="ECO:0000313" key="7">
    <source>
        <dbReference type="Proteomes" id="UP000288805"/>
    </source>
</evidence>
<feature type="domain" description="Ubiquitin-like protease family profile" evidence="5">
    <location>
        <begin position="228"/>
        <end position="366"/>
    </location>
</feature>
<dbReference type="GO" id="GO:0008234">
    <property type="term" value="F:cysteine-type peptidase activity"/>
    <property type="evidence" value="ECO:0007669"/>
    <property type="project" value="InterPro"/>
</dbReference>
<name>A0A438IV32_VITVI</name>
<dbReference type="SUPFAM" id="SSF54001">
    <property type="entry name" value="Cysteine proteinases"/>
    <property type="match status" value="1"/>
</dbReference>
<keyword evidence="4" id="KW-0175">Coiled coil</keyword>
<dbReference type="AlphaFoldDB" id="A0A438IV32"/>
<dbReference type="InterPro" id="IPR038765">
    <property type="entry name" value="Papain-like_cys_pep_sf"/>
</dbReference>